<dbReference type="EMBL" id="LUGH01000956">
    <property type="protein sequence ID" value="OBZ82090.1"/>
    <property type="molecule type" value="Genomic_DNA"/>
</dbReference>
<comment type="caution">
    <text evidence="2">The sequence shown here is derived from an EMBL/GenBank/DDBJ whole genome shotgun (WGS) entry which is preliminary data.</text>
</comment>
<accession>A0A1C7MZ06</accession>
<feature type="region of interest" description="Disordered" evidence="1">
    <location>
        <begin position="59"/>
        <end position="78"/>
    </location>
</feature>
<organism evidence="2 3">
    <name type="scientific">Choanephora cucurbitarum</name>
    <dbReference type="NCBI Taxonomy" id="101091"/>
    <lineage>
        <taxon>Eukaryota</taxon>
        <taxon>Fungi</taxon>
        <taxon>Fungi incertae sedis</taxon>
        <taxon>Mucoromycota</taxon>
        <taxon>Mucoromycotina</taxon>
        <taxon>Mucoromycetes</taxon>
        <taxon>Mucorales</taxon>
        <taxon>Mucorineae</taxon>
        <taxon>Choanephoraceae</taxon>
        <taxon>Choanephoroideae</taxon>
        <taxon>Choanephora</taxon>
    </lineage>
</organism>
<sequence length="198" mass="22000">MNPKHRLSSYVVSNATAAGTAVVGNNDQGSSMNSPSRASRVIQPQSNYIASAPSISRLQPSTSEINSSPFDSPSYQGVDDSYSTGYDKSCAGELERISEKINQLSSAALDPRGTDQAYRLMRQAENNIISARSVCCSFFQDNYAKDMNANRIEHLEDFVDDLKDWVKPTKGYPRYRNDMSFRIETLLSSLKMLKDCID</sequence>
<keyword evidence="3" id="KW-1185">Reference proteome</keyword>
<dbReference type="AlphaFoldDB" id="A0A1C7MZ06"/>
<name>A0A1C7MZ06_9FUNG</name>
<dbReference type="InParanoid" id="A0A1C7MZ06"/>
<dbReference type="Proteomes" id="UP000093000">
    <property type="component" value="Unassembled WGS sequence"/>
</dbReference>
<proteinExistence type="predicted"/>
<protein>
    <submittedName>
        <fullName evidence="2">Uncharacterized protein</fullName>
    </submittedName>
</protein>
<reference evidence="2 3" key="1">
    <citation type="submission" date="2016-03" db="EMBL/GenBank/DDBJ databases">
        <title>Choanephora cucurbitarum.</title>
        <authorList>
            <person name="Min B."/>
            <person name="Park H."/>
            <person name="Park J.-H."/>
            <person name="Shin H.-D."/>
            <person name="Choi I.-G."/>
        </authorList>
    </citation>
    <scope>NUCLEOTIDE SEQUENCE [LARGE SCALE GENOMIC DNA]</scope>
    <source>
        <strain evidence="2 3">KUS-F28377</strain>
    </source>
</reference>
<evidence type="ECO:0000313" key="2">
    <source>
        <dbReference type="EMBL" id="OBZ82090.1"/>
    </source>
</evidence>
<evidence type="ECO:0000256" key="1">
    <source>
        <dbReference type="SAM" id="MobiDB-lite"/>
    </source>
</evidence>
<feature type="region of interest" description="Disordered" evidence="1">
    <location>
        <begin position="21"/>
        <end position="42"/>
    </location>
</feature>
<gene>
    <name evidence="2" type="ORF">A0J61_09859</name>
</gene>
<evidence type="ECO:0000313" key="3">
    <source>
        <dbReference type="Proteomes" id="UP000093000"/>
    </source>
</evidence>